<feature type="compositionally biased region" description="Low complexity" evidence="1">
    <location>
        <begin position="740"/>
        <end position="750"/>
    </location>
</feature>
<protein>
    <recommendedName>
        <fullName evidence="4">AB hydrolase-1 domain-containing protein</fullName>
    </recommendedName>
</protein>
<name>A0A5N5QV87_9AGAM</name>
<feature type="compositionally biased region" description="Low complexity" evidence="1">
    <location>
        <begin position="781"/>
        <end position="792"/>
    </location>
</feature>
<feature type="compositionally biased region" description="Basic and acidic residues" evidence="1">
    <location>
        <begin position="793"/>
        <end position="805"/>
    </location>
</feature>
<dbReference type="OrthoDB" id="435520at2759"/>
<feature type="compositionally biased region" description="Pro residues" evidence="1">
    <location>
        <begin position="864"/>
        <end position="877"/>
    </location>
</feature>
<dbReference type="PANTHER" id="PTHR43433:SF10">
    <property type="entry name" value="AB HYDROLASE-1 DOMAIN-CONTAINING PROTEIN"/>
    <property type="match status" value="1"/>
</dbReference>
<evidence type="ECO:0008006" key="4">
    <source>
        <dbReference type="Google" id="ProtNLM"/>
    </source>
</evidence>
<feature type="compositionally biased region" description="Low complexity" evidence="1">
    <location>
        <begin position="1"/>
        <end position="14"/>
    </location>
</feature>
<reference evidence="2 3" key="1">
    <citation type="journal article" date="2019" name="Fungal Biol. Biotechnol.">
        <title>Draft genome sequence of fastidious pathogen Ceratobasidium theobromae, which causes vascular-streak dieback in Theobroma cacao.</title>
        <authorList>
            <person name="Ali S.S."/>
            <person name="Asman A."/>
            <person name="Shao J."/>
            <person name="Firmansyah A.P."/>
            <person name="Susilo A.W."/>
            <person name="Rosmana A."/>
            <person name="McMahon P."/>
            <person name="Junaid M."/>
            <person name="Guest D."/>
            <person name="Kheng T.Y."/>
            <person name="Meinhardt L.W."/>
            <person name="Bailey B.A."/>
        </authorList>
    </citation>
    <scope>NUCLEOTIDE SEQUENCE [LARGE SCALE GENOMIC DNA]</scope>
    <source>
        <strain evidence="2 3">CT2</strain>
    </source>
</reference>
<feature type="compositionally biased region" description="Polar residues" evidence="1">
    <location>
        <begin position="401"/>
        <end position="413"/>
    </location>
</feature>
<feature type="region of interest" description="Disordered" evidence="1">
    <location>
        <begin position="691"/>
        <end position="818"/>
    </location>
</feature>
<proteinExistence type="predicted"/>
<evidence type="ECO:0000313" key="3">
    <source>
        <dbReference type="Proteomes" id="UP000383932"/>
    </source>
</evidence>
<gene>
    <name evidence="2" type="ORF">CTheo_1547</name>
</gene>
<feature type="compositionally biased region" description="Basic and acidic residues" evidence="1">
    <location>
        <begin position="702"/>
        <end position="718"/>
    </location>
</feature>
<feature type="compositionally biased region" description="Low complexity" evidence="1">
    <location>
        <begin position="182"/>
        <end position="202"/>
    </location>
</feature>
<sequence length="985" mass="105929">MSRPGLRNGSSLLSLRRKATLEEATAHSEPPPSPHQAYFDKYPRRTQESIEFPTMERRGGLRDWRVVQAQLRRKEIRDPDDMVIVSLAQSSPPPEPVVIASSSVEAMDALIDSMGSNLSLDSMPFLPMRYPLYQPPLPPPPHGVKLGIADPWRKGKKRADTDEPLARRTTSFSSAIEPSRNSGSSFWSAPSTSTAASSRTSTPLPRLGSDEDIEADERADTTSPLVPRVRQRSGLGARSARSACTSIRSTRSARSARTISTSSTASSVYKARYNALARSPAMWDLAAGDPDLDTVHRPIVPSISDIIKTHAPAVVAATQAVSKRSVSAGSKSSTTTSTPGHSRAVSQDLSLDDIARSSVDSIAEEAQRSLQAVPIATPRRPGTAASYSSPNTPRLEHARSFTKSRASSVQGDASSPYLRAPLSDAASICSATSGNTIVLPRNVSAADNVLEMAQYLRSPRLTRLLTLRRPAHAGLTVSLADVGSLTGRPVLVYLGLGCVRYLVALYDEMAEALNLRLICIDRWGLGRTSDVANEKRGLLEWAGVVEEVADILGLGRYSVLAHSAGAPYALASSLKSGERVFGSVHLLAPWVSMAVDGGYKWLKYVPNGLIKTAQAAEWRFQGWMLGKPPTIQYEGIGFDATAPISRDTLGVGSVRRPSFDSLSEYDEVNDFEGRFARTGLAQTQSLAVEEDLIKGAKTPKGKGKDKDKSRQDELDSSPRSRKGSKIFGGLFGASGPKKCASTPPSAYPPTSRGPNDDLALPDSPTSPLEPPPPPKLKGLRSVSSLKSQSAKSEPGKKSSSREREQNVGLGLGMEDDDGCSARTLAWASEFGQVDVFRVSSSSSSSRQRRSLSLSTRPHQSTPSSPAPPPSPKSPNPNPKTVTLASALLQASHAESLKGGTADLLSILERDSKPWGFSYADVRQPVRVWYGDRDDKIGIGSVRWMERVMKSCEVKIVKGAGHGLMTNADVVVEVLESIAREWEEGE</sequence>
<dbReference type="InterPro" id="IPR050471">
    <property type="entry name" value="AB_hydrolase"/>
</dbReference>
<feature type="compositionally biased region" description="Low complexity" evidence="1">
    <location>
        <begin position="839"/>
        <end position="854"/>
    </location>
</feature>
<feature type="compositionally biased region" description="Low complexity" evidence="1">
    <location>
        <begin position="237"/>
        <end position="261"/>
    </location>
</feature>
<accession>A0A5N5QV87</accession>
<dbReference type="EMBL" id="SSOP01000013">
    <property type="protein sequence ID" value="KAB5595086.1"/>
    <property type="molecule type" value="Genomic_DNA"/>
</dbReference>
<dbReference type="InterPro" id="IPR029058">
    <property type="entry name" value="AB_hydrolase_fold"/>
</dbReference>
<evidence type="ECO:0000256" key="1">
    <source>
        <dbReference type="SAM" id="MobiDB-lite"/>
    </source>
</evidence>
<feature type="region of interest" description="Disordered" evidence="1">
    <location>
        <begin position="837"/>
        <end position="880"/>
    </location>
</feature>
<feature type="region of interest" description="Disordered" evidence="1">
    <location>
        <begin position="370"/>
        <end position="413"/>
    </location>
</feature>
<keyword evidence="3" id="KW-1185">Reference proteome</keyword>
<dbReference type="SUPFAM" id="SSF53474">
    <property type="entry name" value="alpha/beta-Hydrolases"/>
    <property type="match status" value="1"/>
</dbReference>
<feature type="compositionally biased region" description="Low complexity" evidence="1">
    <location>
        <begin position="320"/>
        <end position="343"/>
    </location>
</feature>
<evidence type="ECO:0000313" key="2">
    <source>
        <dbReference type="EMBL" id="KAB5595086.1"/>
    </source>
</evidence>
<dbReference type="Proteomes" id="UP000383932">
    <property type="component" value="Unassembled WGS sequence"/>
</dbReference>
<dbReference type="AlphaFoldDB" id="A0A5N5QV87"/>
<organism evidence="2 3">
    <name type="scientific">Ceratobasidium theobromae</name>
    <dbReference type="NCBI Taxonomy" id="1582974"/>
    <lineage>
        <taxon>Eukaryota</taxon>
        <taxon>Fungi</taxon>
        <taxon>Dikarya</taxon>
        <taxon>Basidiomycota</taxon>
        <taxon>Agaricomycotina</taxon>
        <taxon>Agaricomycetes</taxon>
        <taxon>Cantharellales</taxon>
        <taxon>Ceratobasidiaceae</taxon>
        <taxon>Ceratobasidium</taxon>
    </lineage>
</organism>
<dbReference type="Gene3D" id="3.40.50.1820">
    <property type="entry name" value="alpha/beta hydrolase"/>
    <property type="match status" value="2"/>
</dbReference>
<feature type="region of interest" description="Disordered" evidence="1">
    <location>
        <begin position="1"/>
        <end position="46"/>
    </location>
</feature>
<dbReference type="PANTHER" id="PTHR43433">
    <property type="entry name" value="HYDROLASE, ALPHA/BETA FOLD FAMILY PROTEIN"/>
    <property type="match status" value="1"/>
</dbReference>
<comment type="caution">
    <text evidence="2">The sequence shown here is derived from an EMBL/GenBank/DDBJ whole genome shotgun (WGS) entry which is preliminary data.</text>
</comment>
<feature type="compositionally biased region" description="Polar residues" evidence="1">
    <location>
        <begin position="168"/>
        <end position="181"/>
    </location>
</feature>
<feature type="region of interest" description="Disordered" evidence="1">
    <location>
        <begin position="141"/>
        <end position="261"/>
    </location>
</feature>
<feature type="region of interest" description="Disordered" evidence="1">
    <location>
        <begin position="320"/>
        <end position="349"/>
    </location>
</feature>